<keyword evidence="3" id="KW-0274">FAD</keyword>
<protein>
    <submittedName>
        <fullName evidence="10">Pyridine nucleotide-disulfide oxidoreductase, FAD/NAD(P)-binding domain containing protein</fullName>
    </submittedName>
</protein>
<keyword evidence="11" id="KW-1185">Reference proteome</keyword>
<dbReference type="PANTHER" id="PTHR48105">
    <property type="entry name" value="THIOREDOXIN REDUCTASE 1-RELATED-RELATED"/>
    <property type="match status" value="1"/>
</dbReference>
<feature type="region of interest" description="Disordered" evidence="7">
    <location>
        <begin position="1"/>
        <end position="27"/>
    </location>
</feature>
<dbReference type="eggNOG" id="COG0526">
    <property type="taxonomic scope" value="Bacteria"/>
</dbReference>
<dbReference type="SUPFAM" id="SSF52833">
    <property type="entry name" value="Thioredoxin-like"/>
    <property type="match status" value="2"/>
</dbReference>
<dbReference type="Gene3D" id="3.50.50.60">
    <property type="entry name" value="FAD/NAD(P)-binding domain"/>
    <property type="match status" value="2"/>
</dbReference>
<dbReference type="RefSeq" id="WP_020886138.1">
    <property type="nucleotide sequence ID" value="NZ_ATHI01000005.1"/>
</dbReference>
<evidence type="ECO:0000256" key="7">
    <source>
        <dbReference type="SAM" id="MobiDB-lite"/>
    </source>
</evidence>
<dbReference type="PATRIC" id="fig|1121439.3.peg.640"/>
<evidence type="ECO:0000259" key="9">
    <source>
        <dbReference type="Pfam" id="PF13192"/>
    </source>
</evidence>
<gene>
    <name evidence="10" type="ORF">dsat_2252</name>
</gene>
<dbReference type="Proteomes" id="UP000014975">
    <property type="component" value="Unassembled WGS sequence"/>
</dbReference>
<dbReference type="AlphaFoldDB" id="S7ULV9"/>
<evidence type="ECO:0000256" key="5">
    <source>
        <dbReference type="ARBA" id="ARBA00023157"/>
    </source>
</evidence>
<dbReference type="OrthoDB" id="9806179at2"/>
<feature type="domain" description="FAD/NAD(P)-binding" evidence="8">
    <location>
        <begin position="267"/>
        <end position="550"/>
    </location>
</feature>
<name>S7ULV9_9BACT</name>
<dbReference type="Gene3D" id="3.40.30.80">
    <property type="match status" value="1"/>
</dbReference>
<keyword evidence="4" id="KW-0560">Oxidoreductase</keyword>
<evidence type="ECO:0000313" key="10">
    <source>
        <dbReference type="EMBL" id="EPR34889.1"/>
    </source>
</evidence>
<dbReference type="PRINTS" id="PR00368">
    <property type="entry name" value="FADPNR"/>
</dbReference>
<dbReference type="Pfam" id="PF13192">
    <property type="entry name" value="Thioredoxin_3"/>
    <property type="match status" value="1"/>
</dbReference>
<organism evidence="10 11">
    <name type="scientific">Alkalidesulfovibrio alkalitolerans DSM 16529</name>
    <dbReference type="NCBI Taxonomy" id="1121439"/>
    <lineage>
        <taxon>Bacteria</taxon>
        <taxon>Pseudomonadati</taxon>
        <taxon>Thermodesulfobacteriota</taxon>
        <taxon>Desulfovibrionia</taxon>
        <taxon>Desulfovibrionales</taxon>
        <taxon>Desulfovibrionaceae</taxon>
        <taxon>Alkalidesulfovibrio</taxon>
    </lineage>
</organism>
<dbReference type="PRINTS" id="PR00469">
    <property type="entry name" value="PNDRDTASEII"/>
</dbReference>
<dbReference type="InterPro" id="IPR012336">
    <property type="entry name" value="Thioredoxin-like_fold"/>
</dbReference>
<accession>S7ULV9</accession>
<feature type="compositionally biased region" description="Basic and acidic residues" evidence="7">
    <location>
        <begin position="1"/>
        <end position="18"/>
    </location>
</feature>
<dbReference type="PROSITE" id="PS00573">
    <property type="entry name" value="PYRIDINE_REDOX_2"/>
    <property type="match status" value="1"/>
</dbReference>
<dbReference type="InterPro" id="IPR036188">
    <property type="entry name" value="FAD/NAD-bd_sf"/>
</dbReference>
<evidence type="ECO:0000259" key="8">
    <source>
        <dbReference type="Pfam" id="PF07992"/>
    </source>
</evidence>
<evidence type="ECO:0000256" key="4">
    <source>
        <dbReference type="ARBA" id="ARBA00023002"/>
    </source>
</evidence>
<evidence type="ECO:0000313" key="11">
    <source>
        <dbReference type="Proteomes" id="UP000014975"/>
    </source>
</evidence>
<dbReference type="InterPro" id="IPR036249">
    <property type="entry name" value="Thioredoxin-like_sf"/>
</dbReference>
<sequence length="573" mass="61892">MSPAKSDKQLADEKKTDAQKTTAAPSHEWFIPEESRGYLRQLFASLKDPVGLVLYSGAGQNDEFVEFTRKFCRDLDHLSDKISLAERGLDSDEAKAAGIAESPTIAIAPERYDIRFTGAPAGEEGRSFIETIALCSLGQSGLRKASRDLLAELDEKRHVRVFVSPTCPYCPSQVMNAVRAAVERPEMISVQVVEISENPEIARRFNVGSVPHTVINDTLPILGLEPEERFIVELATLQPAEDLLSQLGSRAVAEGKGAAAEESIFRDLVIIGAGPAGLAAGIYAERAGLRTIVLDKKNVGGQVAITPVVENYPGLVSTTGGRLVDMLAAHAREYVHIHEFEEVKEIKVGRLIEVLTSRALYRCRALILATGATWKQLGVPGEQKFYGNGVSHCASCDASLYKGRSVAVVGGGNTALTDALYLRNIGARVTIIHRRDAFRAQEHLQKSVKREGIEVIWNAEVTAMLGEDTFAGLRIREVESGKERDLKMDGVFLAIGEKAETGLARQIGLALDEEGNIAVDRAMRTSIPRIYAAGDVTGGLRQIVTAIGAGSTAAMTAFSDLKRLEAEEEDGAA</sequence>
<dbReference type="InterPro" id="IPR050097">
    <property type="entry name" value="Ferredoxin-NADP_redctase_2"/>
</dbReference>
<proteinExistence type="inferred from homology"/>
<evidence type="ECO:0000256" key="6">
    <source>
        <dbReference type="ARBA" id="ARBA00023284"/>
    </source>
</evidence>
<keyword evidence="5" id="KW-1015">Disulfide bond</keyword>
<dbReference type="STRING" id="1121439.dsat_2252"/>
<feature type="domain" description="Thioredoxin-like fold" evidence="9">
    <location>
        <begin position="158"/>
        <end position="234"/>
    </location>
</feature>
<dbReference type="InterPro" id="IPR008255">
    <property type="entry name" value="Pyr_nucl-diS_OxRdtase_2_AS"/>
</dbReference>
<dbReference type="eggNOG" id="COG0492">
    <property type="taxonomic scope" value="Bacteria"/>
</dbReference>
<reference evidence="10 11" key="1">
    <citation type="journal article" date="2013" name="Genome Announc.">
        <title>Draft genome sequences for three mercury-methylating, sulfate-reducing bacteria.</title>
        <authorList>
            <person name="Brown S.D."/>
            <person name="Hurt R.A.Jr."/>
            <person name="Gilmour C.C."/>
            <person name="Elias D.A."/>
        </authorList>
    </citation>
    <scope>NUCLEOTIDE SEQUENCE [LARGE SCALE GENOMIC DNA]</scope>
    <source>
        <strain evidence="10 11">DSM 16529</strain>
    </source>
</reference>
<dbReference type="SUPFAM" id="SSF51905">
    <property type="entry name" value="FAD/NAD(P)-binding domain"/>
    <property type="match status" value="1"/>
</dbReference>
<evidence type="ECO:0000256" key="2">
    <source>
        <dbReference type="ARBA" id="ARBA00022630"/>
    </source>
</evidence>
<comment type="similarity">
    <text evidence="1">Belongs to the class-II pyridine nucleotide-disulfide oxidoreductase family.</text>
</comment>
<evidence type="ECO:0000256" key="3">
    <source>
        <dbReference type="ARBA" id="ARBA00022827"/>
    </source>
</evidence>
<keyword evidence="6" id="KW-0676">Redox-active center</keyword>
<dbReference type="EMBL" id="ATHI01000005">
    <property type="protein sequence ID" value="EPR34889.1"/>
    <property type="molecule type" value="Genomic_DNA"/>
</dbReference>
<dbReference type="GO" id="GO:0016668">
    <property type="term" value="F:oxidoreductase activity, acting on a sulfur group of donors, NAD(P) as acceptor"/>
    <property type="evidence" value="ECO:0007669"/>
    <property type="project" value="UniProtKB-ARBA"/>
</dbReference>
<evidence type="ECO:0000256" key="1">
    <source>
        <dbReference type="ARBA" id="ARBA00009333"/>
    </source>
</evidence>
<comment type="caution">
    <text evidence="10">The sequence shown here is derived from an EMBL/GenBank/DDBJ whole genome shotgun (WGS) entry which is preliminary data.</text>
</comment>
<dbReference type="InterPro" id="IPR023753">
    <property type="entry name" value="FAD/NAD-binding_dom"/>
</dbReference>
<dbReference type="CDD" id="cd02973">
    <property type="entry name" value="TRX_GRX_like"/>
    <property type="match status" value="1"/>
</dbReference>
<keyword evidence="2" id="KW-0285">Flavoprotein</keyword>
<dbReference type="Pfam" id="PF07992">
    <property type="entry name" value="Pyr_redox_2"/>
    <property type="match status" value="1"/>
</dbReference>